<sequence length="46" mass="5246">MDMSLDIKKTVETLGALISISQRALSKVYPLLLLLSTMHFEMCFWA</sequence>
<reference evidence="1 2" key="1">
    <citation type="submission" date="2016-11" db="EMBL/GenBank/DDBJ databases">
        <authorList>
            <person name="Jaros S."/>
            <person name="Januszkiewicz K."/>
            <person name="Wedrychowicz H."/>
        </authorList>
    </citation>
    <scope>NUCLEOTIDE SEQUENCE [LARGE SCALE GENOMIC DNA]</scope>
    <source>
        <strain evidence="1 2">KHT3</strain>
    </source>
</reference>
<proteinExistence type="predicted"/>
<dbReference type="AlphaFoldDB" id="A0A1M6X713"/>
<protein>
    <submittedName>
        <fullName evidence="1">Uncharacterized protein</fullName>
    </submittedName>
</protein>
<dbReference type="EMBL" id="FRBD01000019">
    <property type="protein sequence ID" value="SHL01741.1"/>
    <property type="molecule type" value="Genomic_DNA"/>
</dbReference>
<accession>A0A1M6X713</accession>
<name>A0A1M6X713_XYLRU</name>
<dbReference type="Proteomes" id="UP000184130">
    <property type="component" value="Unassembled WGS sequence"/>
</dbReference>
<organism evidence="1 2">
    <name type="scientific">Xylanibacter ruminicola</name>
    <name type="common">Prevotella ruminicola</name>
    <dbReference type="NCBI Taxonomy" id="839"/>
    <lineage>
        <taxon>Bacteria</taxon>
        <taxon>Pseudomonadati</taxon>
        <taxon>Bacteroidota</taxon>
        <taxon>Bacteroidia</taxon>
        <taxon>Bacteroidales</taxon>
        <taxon>Prevotellaceae</taxon>
        <taxon>Xylanibacter</taxon>
    </lineage>
</organism>
<evidence type="ECO:0000313" key="2">
    <source>
        <dbReference type="Proteomes" id="UP000184130"/>
    </source>
</evidence>
<gene>
    <name evidence="1" type="ORF">SAMN05216463_11947</name>
</gene>
<evidence type="ECO:0000313" key="1">
    <source>
        <dbReference type="EMBL" id="SHL01741.1"/>
    </source>
</evidence>